<dbReference type="Proteomes" id="UP000219167">
    <property type="component" value="Unassembled WGS sequence"/>
</dbReference>
<evidence type="ECO:0000256" key="4">
    <source>
        <dbReference type="ARBA" id="ARBA00023163"/>
    </source>
</evidence>
<evidence type="ECO:0000256" key="3">
    <source>
        <dbReference type="ARBA" id="ARBA00023159"/>
    </source>
</evidence>
<keyword evidence="2" id="KW-0238">DNA-binding</keyword>
<name>A0A285UYV2_9HYPH</name>
<dbReference type="InterPro" id="IPR037923">
    <property type="entry name" value="HTH-like"/>
</dbReference>
<keyword evidence="4" id="KW-0804">Transcription</keyword>
<dbReference type="Pfam" id="PF02311">
    <property type="entry name" value="AraC_binding"/>
    <property type="match status" value="1"/>
</dbReference>
<dbReference type="AlphaFoldDB" id="A0A285UYV2"/>
<evidence type="ECO:0000313" key="6">
    <source>
        <dbReference type="EMBL" id="SOC47012.1"/>
    </source>
</evidence>
<evidence type="ECO:0000256" key="2">
    <source>
        <dbReference type="ARBA" id="ARBA00023125"/>
    </source>
</evidence>
<dbReference type="SUPFAM" id="SSF51215">
    <property type="entry name" value="Regulatory protein AraC"/>
    <property type="match status" value="1"/>
</dbReference>
<dbReference type="InterPro" id="IPR009057">
    <property type="entry name" value="Homeodomain-like_sf"/>
</dbReference>
<dbReference type="GO" id="GO:0003700">
    <property type="term" value="F:DNA-binding transcription factor activity"/>
    <property type="evidence" value="ECO:0007669"/>
    <property type="project" value="InterPro"/>
</dbReference>
<dbReference type="InterPro" id="IPR003313">
    <property type="entry name" value="AraC-bd"/>
</dbReference>
<accession>A0A285UYV2</accession>
<proteinExistence type="predicted"/>
<dbReference type="Pfam" id="PF12833">
    <property type="entry name" value="HTH_18"/>
    <property type="match status" value="1"/>
</dbReference>
<keyword evidence="7" id="KW-1185">Reference proteome</keyword>
<dbReference type="GO" id="GO:0043565">
    <property type="term" value="F:sequence-specific DNA binding"/>
    <property type="evidence" value="ECO:0007669"/>
    <property type="project" value="InterPro"/>
</dbReference>
<sequence length="288" mass="32291">MSNALRIARGRFGRVALLDMDRPLVRHAHPHCHVLLKVEGADTQFSVRDRLVPLTDESAVLINTWEPHAYAHDQTRPKTVILALYIEPQWLGHFRPNWATSHAPDFFACNVGSITPAIRSRTRTLAEAMVQEPNSAEAHEVLLGELMIAVIERFADWRAVPNSIRDLSSRPILDFRIRKAVEHMTAAPGEISDLDRLAIDVGLSRAHFFRLFETSMGVTPRVFLNVQRLERAVMAVADGTESFAAIGDQLGFSVPAHFSRFFHDHAGSSPSTFRSVTRLAAQDFETPR</sequence>
<dbReference type="EMBL" id="OBQD01000026">
    <property type="protein sequence ID" value="SOC47012.1"/>
    <property type="molecule type" value="Genomic_DNA"/>
</dbReference>
<dbReference type="SMART" id="SM00342">
    <property type="entry name" value="HTH_ARAC"/>
    <property type="match status" value="1"/>
</dbReference>
<evidence type="ECO:0000256" key="1">
    <source>
        <dbReference type="ARBA" id="ARBA00023015"/>
    </source>
</evidence>
<dbReference type="InterPro" id="IPR018060">
    <property type="entry name" value="HTH_AraC"/>
</dbReference>
<dbReference type="PROSITE" id="PS00041">
    <property type="entry name" value="HTH_ARAC_FAMILY_1"/>
    <property type="match status" value="1"/>
</dbReference>
<reference evidence="6 7" key="1">
    <citation type="submission" date="2017-08" db="EMBL/GenBank/DDBJ databases">
        <authorList>
            <person name="de Groot N.N."/>
        </authorList>
    </citation>
    <scope>NUCLEOTIDE SEQUENCE [LARGE SCALE GENOMIC DNA]</scope>
    <source>
        <strain evidence="6 7">JC85</strain>
    </source>
</reference>
<feature type="domain" description="HTH araC/xylS-type" evidence="5">
    <location>
        <begin position="175"/>
        <end position="276"/>
    </location>
</feature>
<dbReference type="SUPFAM" id="SSF46689">
    <property type="entry name" value="Homeodomain-like"/>
    <property type="match status" value="2"/>
</dbReference>
<evidence type="ECO:0000259" key="5">
    <source>
        <dbReference type="PROSITE" id="PS01124"/>
    </source>
</evidence>
<dbReference type="Gene3D" id="1.10.10.60">
    <property type="entry name" value="Homeodomain-like"/>
    <property type="match status" value="2"/>
</dbReference>
<dbReference type="PANTHER" id="PTHR46796">
    <property type="entry name" value="HTH-TYPE TRANSCRIPTIONAL ACTIVATOR RHAS-RELATED"/>
    <property type="match status" value="1"/>
</dbReference>
<dbReference type="PANTHER" id="PTHR46796:SF2">
    <property type="entry name" value="TRANSCRIPTIONAL REGULATORY PROTEIN"/>
    <property type="match status" value="1"/>
</dbReference>
<dbReference type="PROSITE" id="PS01124">
    <property type="entry name" value="HTH_ARAC_FAMILY_2"/>
    <property type="match status" value="1"/>
</dbReference>
<dbReference type="OrthoDB" id="9814125at2"/>
<dbReference type="InterPro" id="IPR050204">
    <property type="entry name" value="AraC_XylS_family_regulators"/>
</dbReference>
<evidence type="ECO:0000313" key="7">
    <source>
        <dbReference type="Proteomes" id="UP000219167"/>
    </source>
</evidence>
<dbReference type="RefSeq" id="WP_097142819.1">
    <property type="nucleotide sequence ID" value="NZ_OBQD01000026.1"/>
</dbReference>
<gene>
    <name evidence="6" type="ORF">SAMN05892877_12613</name>
</gene>
<protein>
    <submittedName>
        <fullName evidence="6">AraC family transcriptional regulator</fullName>
    </submittedName>
</protein>
<organism evidence="6 7">
    <name type="scientific">Rhizobium subbaraonis</name>
    <dbReference type="NCBI Taxonomy" id="908946"/>
    <lineage>
        <taxon>Bacteria</taxon>
        <taxon>Pseudomonadati</taxon>
        <taxon>Pseudomonadota</taxon>
        <taxon>Alphaproteobacteria</taxon>
        <taxon>Hyphomicrobiales</taxon>
        <taxon>Rhizobiaceae</taxon>
        <taxon>Rhizobium/Agrobacterium group</taxon>
        <taxon>Rhizobium</taxon>
    </lineage>
</organism>
<keyword evidence="3" id="KW-0010">Activator</keyword>
<dbReference type="InterPro" id="IPR018062">
    <property type="entry name" value="HTH_AraC-typ_CS"/>
</dbReference>
<keyword evidence="1" id="KW-0805">Transcription regulation</keyword>